<feature type="compositionally biased region" description="Basic and acidic residues" evidence="1">
    <location>
        <begin position="40"/>
        <end position="56"/>
    </location>
</feature>
<evidence type="ECO:0000313" key="2">
    <source>
        <dbReference type="EMBL" id="RUS78633.1"/>
    </source>
</evidence>
<feature type="region of interest" description="Disordered" evidence="1">
    <location>
        <begin position="1"/>
        <end position="132"/>
    </location>
</feature>
<dbReference type="AlphaFoldDB" id="A0A3S0ZGW1"/>
<keyword evidence="3" id="KW-1185">Reference proteome</keyword>
<feature type="compositionally biased region" description="Basic and acidic residues" evidence="1">
    <location>
        <begin position="362"/>
        <end position="380"/>
    </location>
</feature>
<proteinExistence type="predicted"/>
<gene>
    <name evidence="2" type="ORF">EGW08_013603</name>
</gene>
<feature type="compositionally biased region" description="Basic and acidic residues" evidence="1">
    <location>
        <begin position="472"/>
        <end position="484"/>
    </location>
</feature>
<feature type="region of interest" description="Disordered" evidence="1">
    <location>
        <begin position="514"/>
        <end position="552"/>
    </location>
</feature>
<evidence type="ECO:0000313" key="3">
    <source>
        <dbReference type="Proteomes" id="UP000271974"/>
    </source>
</evidence>
<dbReference type="OrthoDB" id="8015657at2759"/>
<organism evidence="2 3">
    <name type="scientific">Elysia chlorotica</name>
    <name type="common">Eastern emerald elysia</name>
    <name type="synonym">Sea slug</name>
    <dbReference type="NCBI Taxonomy" id="188477"/>
    <lineage>
        <taxon>Eukaryota</taxon>
        <taxon>Metazoa</taxon>
        <taxon>Spiralia</taxon>
        <taxon>Lophotrochozoa</taxon>
        <taxon>Mollusca</taxon>
        <taxon>Gastropoda</taxon>
        <taxon>Heterobranchia</taxon>
        <taxon>Euthyneura</taxon>
        <taxon>Panpulmonata</taxon>
        <taxon>Sacoglossa</taxon>
        <taxon>Placobranchoidea</taxon>
        <taxon>Plakobranchidae</taxon>
        <taxon>Elysia</taxon>
    </lineage>
</organism>
<feature type="compositionally biased region" description="Low complexity" evidence="1">
    <location>
        <begin position="12"/>
        <end position="25"/>
    </location>
</feature>
<sequence length="606" mass="67354">MGNTTNAPAGQPDPTNPAGADAGPANNPPTGAPRNPGQTEIKDGVVYDPQGGKHFDPYTGEYVLTPGHYDPPLEPRPLRVKVRKRDHVRLRKKRRPPKPERIPTTPPPPPPKPPVYYDDNGDPLPPEYDEYGNLVEYDDDGNEIEYDEDGAPMTPDYRYELMPMHQGMLGNPQPPPPPKQPKYNYPDDGYDYDNDTYTFTTVESTPEPSPSPVSSDEVQEKEDSGDESMEDVDDFFWRPPPPEVPPRDDARAMLKSGGETSFFWRPPPPEVPPRDDARAMLKSGGEGCRCFPPRSDTGIPSMVYDQVTCPHNNSVIGHMHGAVYRFDENWDEHRARIRRPRRPNRHRSKFCVVWGYPNMDRESGQSEFEGGLRGEFRRPSEPGSRLGRSSQHSLAGGGSRGPTGEGGSRLARSTIAAQPSPVASGAGSKPGSTTQAGVPDGDANHSTEREAKQPTPNQQEPAASKAGTAPKLSREKMERPEVTPRAEPLPARGSRATIIADRILPRIGYTPERKTREHVTPTPGYKSERGVESPLELPPIASSTPGSMYSRSSLVTRSEEFGMRQDINRERNFKGRYYDPATNKTYTYDIRPNFGQRMDQWNAVRN</sequence>
<feature type="compositionally biased region" description="Low complexity" evidence="1">
    <location>
        <begin position="195"/>
        <end position="216"/>
    </location>
</feature>
<reference evidence="2 3" key="1">
    <citation type="submission" date="2019-01" db="EMBL/GenBank/DDBJ databases">
        <title>A draft genome assembly of the solar-powered sea slug Elysia chlorotica.</title>
        <authorList>
            <person name="Cai H."/>
            <person name="Li Q."/>
            <person name="Fang X."/>
            <person name="Li J."/>
            <person name="Curtis N.E."/>
            <person name="Altenburger A."/>
            <person name="Shibata T."/>
            <person name="Feng M."/>
            <person name="Maeda T."/>
            <person name="Schwartz J.A."/>
            <person name="Shigenobu S."/>
            <person name="Lundholm N."/>
            <person name="Nishiyama T."/>
            <person name="Yang H."/>
            <person name="Hasebe M."/>
            <person name="Li S."/>
            <person name="Pierce S.K."/>
            <person name="Wang J."/>
        </authorList>
    </citation>
    <scope>NUCLEOTIDE SEQUENCE [LARGE SCALE GENOMIC DNA]</scope>
    <source>
        <strain evidence="2">EC2010</strain>
        <tissue evidence="2">Whole organism of an adult</tissue>
    </source>
</reference>
<evidence type="ECO:0000256" key="1">
    <source>
        <dbReference type="SAM" id="MobiDB-lite"/>
    </source>
</evidence>
<feature type="compositionally biased region" description="Pro residues" evidence="1">
    <location>
        <begin position="104"/>
        <end position="114"/>
    </location>
</feature>
<feature type="compositionally biased region" description="Basic and acidic residues" evidence="1">
    <location>
        <begin position="442"/>
        <end position="452"/>
    </location>
</feature>
<name>A0A3S0ZGW1_ELYCH</name>
<feature type="region of interest" description="Disordered" evidence="1">
    <location>
        <begin position="362"/>
        <end position="497"/>
    </location>
</feature>
<accession>A0A3S0ZGW1</accession>
<protein>
    <submittedName>
        <fullName evidence="2">Uncharacterized protein</fullName>
    </submittedName>
</protein>
<feature type="compositionally biased region" description="Polar residues" evidence="1">
    <location>
        <begin position="541"/>
        <end position="552"/>
    </location>
</feature>
<dbReference type="EMBL" id="RQTK01000498">
    <property type="protein sequence ID" value="RUS78633.1"/>
    <property type="molecule type" value="Genomic_DNA"/>
</dbReference>
<feature type="region of interest" description="Disordered" evidence="1">
    <location>
        <begin position="164"/>
        <end position="247"/>
    </location>
</feature>
<feature type="compositionally biased region" description="Acidic residues" evidence="1">
    <location>
        <begin position="217"/>
        <end position="234"/>
    </location>
</feature>
<feature type="compositionally biased region" description="Gly residues" evidence="1">
    <location>
        <begin position="395"/>
        <end position="407"/>
    </location>
</feature>
<dbReference type="Proteomes" id="UP000271974">
    <property type="component" value="Unassembled WGS sequence"/>
</dbReference>
<feature type="compositionally biased region" description="Basic residues" evidence="1">
    <location>
        <begin position="78"/>
        <end position="96"/>
    </location>
</feature>
<comment type="caution">
    <text evidence="2">The sequence shown here is derived from an EMBL/GenBank/DDBJ whole genome shotgun (WGS) entry which is preliminary data.</text>
</comment>